<dbReference type="InterPro" id="IPR001360">
    <property type="entry name" value="Glyco_hydro_1"/>
</dbReference>
<protein>
    <recommendedName>
        <fullName evidence="2">Glycoside hydrolase family 1 protein</fullName>
    </recommendedName>
</protein>
<comment type="caution">
    <text evidence="1">The sequence shown here is derived from an EMBL/GenBank/DDBJ whole genome shotgun (WGS) entry which is preliminary data.</text>
</comment>
<evidence type="ECO:0000313" key="1">
    <source>
        <dbReference type="EMBL" id="GAF93024.1"/>
    </source>
</evidence>
<dbReference type="InterPro" id="IPR017853">
    <property type="entry name" value="GH"/>
</dbReference>
<gene>
    <name evidence="1" type="ORF">S01H1_22914</name>
</gene>
<accession>X0TII5</accession>
<name>X0TII5_9ZZZZ</name>
<dbReference type="EMBL" id="BARS01013061">
    <property type="protein sequence ID" value="GAF93024.1"/>
    <property type="molecule type" value="Genomic_DNA"/>
</dbReference>
<dbReference type="AlphaFoldDB" id="X0TII5"/>
<dbReference type="Gene3D" id="3.20.20.80">
    <property type="entry name" value="Glycosidases"/>
    <property type="match status" value="1"/>
</dbReference>
<proteinExistence type="predicted"/>
<reference evidence="1" key="1">
    <citation type="journal article" date="2014" name="Front. Microbiol.">
        <title>High frequency of phylogenetically diverse reductive dehalogenase-homologous genes in deep subseafloor sedimentary metagenomes.</title>
        <authorList>
            <person name="Kawai M."/>
            <person name="Futagami T."/>
            <person name="Toyoda A."/>
            <person name="Takaki Y."/>
            <person name="Nishi S."/>
            <person name="Hori S."/>
            <person name="Arai W."/>
            <person name="Tsubouchi T."/>
            <person name="Morono Y."/>
            <person name="Uchiyama I."/>
            <person name="Ito T."/>
            <person name="Fujiyama A."/>
            <person name="Inagaki F."/>
            <person name="Takami H."/>
        </authorList>
    </citation>
    <scope>NUCLEOTIDE SEQUENCE</scope>
    <source>
        <strain evidence="1">Expedition CK06-06</strain>
    </source>
</reference>
<dbReference type="Pfam" id="PF00232">
    <property type="entry name" value="Glyco_hydro_1"/>
    <property type="match status" value="1"/>
</dbReference>
<evidence type="ECO:0008006" key="2">
    <source>
        <dbReference type="Google" id="ProtNLM"/>
    </source>
</evidence>
<dbReference type="GO" id="GO:0004553">
    <property type="term" value="F:hydrolase activity, hydrolyzing O-glycosyl compounds"/>
    <property type="evidence" value="ECO:0007669"/>
    <property type="project" value="InterPro"/>
</dbReference>
<dbReference type="SUPFAM" id="SSF51445">
    <property type="entry name" value="(Trans)glycosidases"/>
    <property type="match status" value="1"/>
</dbReference>
<dbReference type="GO" id="GO:0005975">
    <property type="term" value="P:carbohydrate metabolic process"/>
    <property type="evidence" value="ECO:0007669"/>
    <property type="project" value="InterPro"/>
</dbReference>
<organism evidence="1">
    <name type="scientific">marine sediment metagenome</name>
    <dbReference type="NCBI Taxonomy" id="412755"/>
    <lineage>
        <taxon>unclassified sequences</taxon>
        <taxon>metagenomes</taxon>
        <taxon>ecological metagenomes</taxon>
    </lineage>
</organism>
<sequence length="86" mass="10126">MIQASLHFPLGFLWGTATSSHQVEGENRDNDWWDWEQEPDRILHGHKSGKACDWWAGRWAEDFDRAAESFQNAHRMSIEWSRVEPS</sequence>
<feature type="non-terminal residue" evidence="1">
    <location>
        <position position="86"/>
    </location>
</feature>